<dbReference type="Pfam" id="PF01266">
    <property type="entry name" value="DAO"/>
    <property type="match status" value="1"/>
</dbReference>
<dbReference type="RefSeq" id="WP_270946536.1">
    <property type="nucleotide sequence ID" value="NZ_JAQGLA010000001.1"/>
</dbReference>
<organism evidence="3 4">
    <name type="scientific">Saccharopolyspora oryzae</name>
    <dbReference type="NCBI Taxonomy" id="2997343"/>
    <lineage>
        <taxon>Bacteria</taxon>
        <taxon>Bacillati</taxon>
        <taxon>Actinomycetota</taxon>
        <taxon>Actinomycetes</taxon>
        <taxon>Pseudonocardiales</taxon>
        <taxon>Pseudonocardiaceae</taxon>
        <taxon>Saccharopolyspora</taxon>
    </lineage>
</organism>
<dbReference type="Gene3D" id="3.30.9.10">
    <property type="entry name" value="D-Amino Acid Oxidase, subunit A, domain 2"/>
    <property type="match status" value="1"/>
</dbReference>
<keyword evidence="1" id="KW-0560">Oxidoreductase</keyword>
<evidence type="ECO:0000313" key="3">
    <source>
        <dbReference type="EMBL" id="MDA3623968.1"/>
    </source>
</evidence>
<keyword evidence="4" id="KW-1185">Reference proteome</keyword>
<dbReference type="Proteomes" id="UP001210380">
    <property type="component" value="Unassembled WGS sequence"/>
</dbReference>
<name>A0ABT4UQH2_9PSEU</name>
<feature type="domain" description="FAD dependent oxidoreductase" evidence="2">
    <location>
        <begin position="3"/>
        <end position="348"/>
    </location>
</feature>
<evidence type="ECO:0000259" key="2">
    <source>
        <dbReference type="Pfam" id="PF01266"/>
    </source>
</evidence>
<dbReference type="EMBL" id="JAQGLA010000001">
    <property type="protein sequence ID" value="MDA3623968.1"/>
    <property type="molecule type" value="Genomic_DNA"/>
</dbReference>
<proteinExistence type="predicted"/>
<accession>A0ABT4UQH2</accession>
<sequence length="391" mass="41891">MSDVVVIGAGAIGVTVACDLAQRGMSVQVLDSGRAGAGTTATTFAMDITARKTPRHYFDLALRSAALHEELNERCGELEWRFPAPSIEWGTNEHDSNVMLARRDRLAEWGYESEVADIADLRHLDPGLRLPAAAGGTAVIYPQASWYDPAAYVSGMLARARRAGAVLHEGVEVTSLHYRRGALAGVRSGDRIWEADHVINCAGPAAGRIAEMAGADLPLDLIPGVIGHLDPVPGLDLRSIWTLWTINLRPTRNGGVCLHSYPLDAELPRGSGADTRVPRDLLDRLWTQARPLLPERAAEVPLTAAVGVRPVPADGLPIVGIVPDEPRLYHVVTHSGIHLAPALAELVAADVTSEGKNPALEPYRADRVVGAHAEALDDSMREMTRTYGSGV</sequence>
<evidence type="ECO:0000313" key="4">
    <source>
        <dbReference type="Proteomes" id="UP001210380"/>
    </source>
</evidence>
<dbReference type="PANTHER" id="PTHR13847">
    <property type="entry name" value="SARCOSINE DEHYDROGENASE-RELATED"/>
    <property type="match status" value="1"/>
</dbReference>
<dbReference type="InterPro" id="IPR036188">
    <property type="entry name" value="FAD/NAD-bd_sf"/>
</dbReference>
<dbReference type="Gene3D" id="3.50.50.60">
    <property type="entry name" value="FAD/NAD(P)-binding domain"/>
    <property type="match status" value="1"/>
</dbReference>
<protein>
    <submittedName>
        <fullName evidence="3">FAD-dependent oxidoreductase</fullName>
    </submittedName>
</protein>
<dbReference type="SUPFAM" id="SSF51905">
    <property type="entry name" value="FAD/NAD(P)-binding domain"/>
    <property type="match status" value="1"/>
</dbReference>
<dbReference type="InterPro" id="IPR006076">
    <property type="entry name" value="FAD-dep_OxRdtase"/>
</dbReference>
<comment type="caution">
    <text evidence="3">The sequence shown here is derived from an EMBL/GenBank/DDBJ whole genome shotgun (WGS) entry which is preliminary data.</text>
</comment>
<reference evidence="3 4" key="1">
    <citation type="submission" date="2022-11" db="EMBL/GenBank/DDBJ databases">
        <title>Draft genome sequence of Saccharopolyspora sp. WRP15-2 isolated from rhizosphere soils of wild rice in Thailand.</title>
        <authorList>
            <person name="Duangmal K."/>
            <person name="Kammanee S."/>
            <person name="Muangham S."/>
        </authorList>
    </citation>
    <scope>NUCLEOTIDE SEQUENCE [LARGE SCALE GENOMIC DNA]</scope>
    <source>
        <strain evidence="3 4">WRP15-2</strain>
    </source>
</reference>
<gene>
    <name evidence="3" type="ORF">OU415_00890</name>
</gene>
<evidence type="ECO:0000256" key="1">
    <source>
        <dbReference type="ARBA" id="ARBA00023002"/>
    </source>
</evidence>
<dbReference type="PANTHER" id="PTHR13847:SF289">
    <property type="entry name" value="GLYCINE OXIDASE"/>
    <property type="match status" value="1"/>
</dbReference>